<accession>A0A2M9CF81</accession>
<feature type="active site" description="Proton donor" evidence="4">
    <location>
        <position position="307"/>
    </location>
</feature>
<dbReference type="EMBL" id="PGFF01000001">
    <property type="protein sequence ID" value="PJJ70527.1"/>
    <property type="molecule type" value="Genomic_DNA"/>
</dbReference>
<keyword evidence="7" id="KW-1185">Reference proteome</keyword>
<evidence type="ECO:0000259" key="5">
    <source>
        <dbReference type="Pfam" id="PF06441"/>
    </source>
</evidence>
<comment type="similarity">
    <text evidence="1">Belongs to the peptidase S33 family.</text>
</comment>
<dbReference type="PIRSF" id="PIRSF001112">
    <property type="entry name" value="Epoxide_hydrolase"/>
    <property type="match status" value="1"/>
</dbReference>
<dbReference type="AlphaFoldDB" id="A0A2M9CF81"/>
<evidence type="ECO:0000256" key="1">
    <source>
        <dbReference type="ARBA" id="ARBA00010088"/>
    </source>
</evidence>
<evidence type="ECO:0000256" key="2">
    <source>
        <dbReference type="ARBA" id="ARBA00022797"/>
    </source>
</evidence>
<dbReference type="InterPro" id="IPR010497">
    <property type="entry name" value="Epoxide_hydro_N"/>
</dbReference>
<dbReference type="OrthoDB" id="27092at2"/>
<dbReference type="Pfam" id="PF06441">
    <property type="entry name" value="EHN"/>
    <property type="match status" value="1"/>
</dbReference>
<feature type="domain" description="Epoxide hydrolase N-terminal" evidence="5">
    <location>
        <begin position="5"/>
        <end position="109"/>
    </location>
</feature>
<organism evidence="6 7">
    <name type="scientific">Diaminobutyricimonas aerilata</name>
    <dbReference type="NCBI Taxonomy" id="1162967"/>
    <lineage>
        <taxon>Bacteria</taxon>
        <taxon>Bacillati</taxon>
        <taxon>Actinomycetota</taxon>
        <taxon>Actinomycetes</taxon>
        <taxon>Micrococcales</taxon>
        <taxon>Microbacteriaceae</taxon>
        <taxon>Diaminobutyricimonas</taxon>
    </lineage>
</organism>
<feature type="active site" description="Nucleophile" evidence="4">
    <location>
        <position position="174"/>
    </location>
</feature>
<sequence>MDDDITPFSLRIDDGELADLHRRLDATRLPDALPGDDWAFGVPVTELQRAVDGWGAFDWRAFERRLADVPQFTTEFDGQRIHFAHVRSERADAVPLLLIHGWPGSFLEFVGLIDRMTDPVGDEPAFHVVIPSLPGFGFSTPLASLDWPTSRIAAAFAELMSRLGYERFAVQGGDIGAGVAPEIGRVCPERVIGVHVNGALGEFVSELDDATTAVLQPFEHDRMRRVHEFMQNEFAYISLQSTRPALLGAMVADSPVAQLAWMWDKYRAWSHPLEATPEEALGADFVFGNLGLYWFTRSAGSAAAVGYAQQGAWGAEPQDSGVPTAAIQFAHDIGIRAVAERSNTIVRWTDVHDRGGHFAALEEPEMLLDDLRAFIRSL</sequence>
<comment type="caution">
    <text evidence="6">The sequence shown here is derived from an EMBL/GenBank/DDBJ whole genome shotgun (WGS) entry which is preliminary data.</text>
</comment>
<dbReference type="InterPro" id="IPR029058">
    <property type="entry name" value="AB_hydrolase_fold"/>
</dbReference>
<name>A0A2M9CF81_9MICO</name>
<dbReference type="InterPro" id="IPR016292">
    <property type="entry name" value="Epoxide_hydrolase"/>
</dbReference>
<evidence type="ECO:0000313" key="7">
    <source>
        <dbReference type="Proteomes" id="UP000228758"/>
    </source>
</evidence>
<dbReference type="PANTHER" id="PTHR21661:SF35">
    <property type="entry name" value="EPOXIDE HYDROLASE"/>
    <property type="match status" value="1"/>
</dbReference>
<evidence type="ECO:0000256" key="4">
    <source>
        <dbReference type="PIRSR" id="PIRSR001112-1"/>
    </source>
</evidence>
<evidence type="ECO:0000256" key="3">
    <source>
        <dbReference type="ARBA" id="ARBA00022801"/>
    </source>
</evidence>
<gene>
    <name evidence="6" type="ORF">CLV46_0049</name>
</gene>
<dbReference type="Gene3D" id="3.40.50.1820">
    <property type="entry name" value="alpha/beta hydrolase"/>
    <property type="match status" value="1"/>
</dbReference>
<dbReference type="InterPro" id="IPR000639">
    <property type="entry name" value="Epox_hydrolase-like"/>
</dbReference>
<evidence type="ECO:0000313" key="6">
    <source>
        <dbReference type="EMBL" id="PJJ70527.1"/>
    </source>
</evidence>
<dbReference type="GO" id="GO:0097176">
    <property type="term" value="P:epoxide metabolic process"/>
    <property type="evidence" value="ECO:0007669"/>
    <property type="project" value="TreeGrafter"/>
</dbReference>
<dbReference type="PANTHER" id="PTHR21661">
    <property type="entry name" value="EPOXIDE HYDROLASE 1-RELATED"/>
    <property type="match status" value="1"/>
</dbReference>
<dbReference type="PRINTS" id="PR00412">
    <property type="entry name" value="EPOXHYDRLASE"/>
</dbReference>
<keyword evidence="2" id="KW-0058">Aromatic hydrocarbons catabolism</keyword>
<dbReference type="SUPFAM" id="SSF53474">
    <property type="entry name" value="alpha/beta-Hydrolases"/>
    <property type="match status" value="1"/>
</dbReference>
<feature type="active site" description="Proton acceptor" evidence="4">
    <location>
        <position position="357"/>
    </location>
</feature>
<dbReference type="GO" id="GO:0004301">
    <property type="term" value="F:epoxide hydrolase activity"/>
    <property type="evidence" value="ECO:0007669"/>
    <property type="project" value="TreeGrafter"/>
</dbReference>
<proteinExistence type="inferred from homology"/>
<dbReference type="RefSeq" id="WP_100362938.1">
    <property type="nucleotide sequence ID" value="NZ_PGFF01000001.1"/>
</dbReference>
<protein>
    <submittedName>
        <fullName evidence="6">Pimeloyl-ACP methyl ester carboxylesterase</fullName>
    </submittedName>
</protein>
<keyword evidence="3" id="KW-0378">Hydrolase</keyword>
<dbReference type="Proteomes" id="UP000228758">
    <property type="component" value="Unassembled WGS sequence"/>
</dbReference>
<reference evidence="6 7" key="1">
    <citation type="submission" date="2017-11" db="EMBL/GenBank/DDBJ databases">
        <title>Genomic Encyclopedia of Archaeal and Bacterial Type Strains, Phase II (KMG-II): From Individual Species to Whole Genera.</title>
        <authorList>
            <person name="Goeker M."/>
        </authorList>
    </citation>
    <scope>NUCLEOTIDE SEQUENCE [LARGE SCALE GENOMIC DNA]</scope>
    <source>
        <strain evidence="6 7">DSM 27393</strain>
    </source>
</reference>